<evidence type="ECO:0000256" key="8">
    <source>
        <dbReference type="HAMAP-Rule" id="MF_00222"/>
    </source>
</evidence>
<dbReference type="GO" id="GO:0004764">
    <property type="term" value="F:shikimate 3-dehydrogenase (NADP+) activity"/>
    <property type="evidence" value="ECO:0007669"/>
    <property type="project" value="UniProtKB-EC"/>
</dbReference>
<dbReference type="Pfam" id="PF01488">
    <property type="entry name" value="Shikimate_DH"/>
    <property type="match status" value="1"/>
</dbReference>
<feature type="binding site" evidence="8">
    <location>
        <position position="108"/>
    </location>
    <ligand>
        <name>shikimate</name>
        <dbReference type="ChEBI" id="CHEBI:36208"/>
    </ligand>
</feature>
<dbReference type="RefSeq" id="WP_262565109.1">
    <property type="nucleotide sequence ID" value="NZ_JAPFCC010000001.1"/>
</dbReference>
<evidence type="ECO:0000259" key="10">
    <source>
        <dbReference type="Pfam" id="PF08501"/>
    </source>
</evidence>
<dbReference type="InterPro" id="IPR006151">
    <property type="entry name" value="Shikm_DH/Glu-tRNA_Rdtase"/>
</dbReference>
<dbReference type="EC" id="1.1.1.25" evidence="2 8"/>
<comment type="catalytic activity">
    <reaction evidence="7 8">
        <text>shikimate + NADP(+) = 3-dehydroshikimate + NADPH + H(+)</text>
        <dbReference type="Rhea" id="RHEA:17737"/>
        <dbReference type="ChEBI" id="CHEBI:15378"/>
        <dbReference type="ChEBI" id="CHEBI:16630"/>
        <dbReference type="ChEBI" id="CHEBI:36208"/>
        <dbReference type="ChEBI" id="CHEBI:57783"/>
        <dbReference type="ChEBI" id="CHEBI:58349"/>
        <dbReference type="EC" id="1.1.1.25"/>
    </reaction>
</comment>
<proteinExistence type="inferred from homology"/>
<comment type="subunit">
    <text evidence="8">Homodimer.</text>
</comment>
<dbReference type="Gene3D" id="3.40.50.10860">
    <property type="entry name" value="Leucine Dehydrogenase, chain A, domain 1"/>
    <property type="match status" value="1"/>
</dbReference>
<accession>A0ABT3N145</accession>
<comment type="caution">
    <text evidence="12">The sequence shown here is derived from an EMBL/GenBank/DDBJ whole genome shotgun (WGS) entry which is preliminary data.</text>
</comment>
<evidence type="ECO:0000256" key="4">
    <source>
        <dbReference type="ARBA" id="ARBA00022857"/>
    </source>
</evidence>
<protein>
    <recommendedName>
        <fullName evidence="2 8">Shikimate dehydrogenase (NADP(+))</fullName>
        <shortName evidence="8">SDH</shortName>
        <ecNumber evidence="2 8">1.1.1.25</ecNumber>
    </recommendedName>
</protein>
<dbReference type="Pfam" id="PF08501">
    <property type="entry name" value="Shikimate_dh_N"/>
    <property type="match status" value="1"/>
</dbReference>
<feature type="domain" description="Quinate/shikimate 5-dehydrogenase/glutamyl-tRNA reductase" evidence="9">
    <location>
        <begin position="123"/>
        <end position="197"/>
    </location>
</feature>
<dbReference type="Gene3D" id="3.40.50.720">
    <property type="entry name" value="NAD(P)-binding Rossmann-like Domain"/>
    <property type="match status" value="1"/>
</dbReference>
<comment type="caution">
    <text evidence="8">Lacks conserved residue(s) required for the propagation of feature annotation.</text>
</comment>
<keyword evidence="3 8" id="KW-0028">Amino-acid biosynthesis</keyword>
<dbReference type="InterPro" id="IPR022893">
    <property type="entry name" value="Shikimate_DH_fam"/>
</dbReference>
<comment type="function">
    <text evidence="8">Involved in the biosynthesis of the chorismate, which leads to the biosynthesis of aromatic amino acids. Catalyzes the reversible NADPH linked reduction of 3-dehydroshikimate (DHSA) to yield shikimate (SA).</text>
</comment>
<reference evidence="12 13" key="1">
    <citation type="submission" date="2022-10" db="EMBL/GenBank/DDBJ databases">
        <title>High-quality genome sequences of two octocoral-associated bacteria, Endozoicomonas euniceicola EF212 and Endozoicomonas gorgoniicola PS125.</title>
        <authorList>
            <person name="Chiou Y.-J."/>
            <person name="Chen Y.-H."/>
        </authorList>
    </citation>
    <scope>NUCLEOTIDE SEQUENCE [LARGE SCALE GENOMIC DNA]</scope>
    <source>
        <strain evidence="12 13">PS125</strain>
    </source>
</reference>
<feature type="binding site" evidence="8">
    <location>
        <position position="67"/>
    </location>
    <ligand>
        <name>shikimate</name>
        <dbReference type="ChEBI" id="CHEBI:36208"/>
    </ligand>
</feature>
<evidence type="ECO:0000256" key="1">
    <source>
        <dbReference type="ARBA" id="ARBA00004871"/>
    </source>
</evidence>
<evidence type="ECO:0000313" key="12">
    <source>
        <dbReference type="EMBL" id="MCW7555346.1"/>
    </source>
</evidence>
<dbReference type="Proteomes" id="UP001209854">
    <property type="component" value="Unassembled WGS sequence"/>
</dbReference>
<dbReference type="InterPro" id="IPR011342">
    <property type="entry name" value="Shikimate_DH"/>
</dbReference>
<dbReference type="InterPro" id="IPR041121">
    <property type="entry name" value="SDH_C"/>
</dbReference>
<feature type="binding site" evidence="8">
    <location>
        <position position="250"/>
    </location>
    <ligand>
        <name>shikimate</name>
        <dbReference type="ChEBI" id="CHEBI:36208"/>
    </ligand>
</feature>
<feature type="binding site" evidence="8">
    <location>
        <begin position="157"/>
        <end position="162"/>
    </location>
    <ligand>
        <name>NADP(+)</name>
        <dbReference type="ChEBI" id="CHEBI:58349"/>
    </ligand>
</feature>
<evidence type="ECO:0000256" key="5">
    <source>
        <dbReference type="ARBA" id="ARBA00023002"/>
    </source>
</evidence>
<feature type="binding site" evidence="8">
    <location>
        <begin position="18"/>
        <end position="20"/>
    </location>
    <ligand>
        <name>shikimate</name>
        <dbReference type="ChEBI" id="CHEBI:36208"/>
    </ligand>
</feature>
<name>A0ABT3N145_9GAMM</name>
<evidence type="ECO:0000259" key="11">
    <source>
        <dbReference type="Pfam" id="PF18317"/>
    </source>
</evidence>
<dbReference type="InterPro" id="IPR013708">
    <property type="entry name" value="Shikimate_DH-bd_N"/>
</dbReference>
<evidence type="ECO:0000256" key="3">
    <source>
        <dbReference type="ARBA" id="ARBA00022605"/>
    </source>
</evidence>
<dbReference type="PANTHER" id="PTHR21089:SF1">
    <property type="entry name" value="BIFUNCTIONAL 3-DEHYDROQUINATE DEHYDRATASE_SHIKIMATE DEHYDROGENASE, CHLOROPLASTIC"/>
    <property type="match status" value="1"/>
</dbReference>
<organism evidence="12 13">
    <name type="scientific">Endozoicomonas gorgoniicola</name>
    <dbReference type="NCBI Taxonomy" id="1234144"/>
    <lineage>
        <taxon>Bacteria</taxon>
        <taxon>Pseudomonadati</taxon>
        <taxon>Pseudomonadota</taxon>
        <taxon>Gammaproteobacteria</taxon>
        <taxon>Oceanospirillales</taxon>
        <taxon>Endozoicomonadaceae</taxon>
        <taxon>Endozoicomonas</taxon>
    </lineage>
</organism>
<feature type="domain" description="Shikimate dehydrogenase substrate binding N-terminal" evidence="10">
    <location>
        <begin position="10"/>
        <end position="94"/>
    </location>
</feature>
<feature type="domain" description="SDH C-terminal" evidence="11">
    <location>
        <begin position="243"/>
        <end position="273"/>
    </location>
</feature>
<dbReference type="SUPFAM" id="SSF53223">
    <property type="entry name" value="Aminoacid dehydrogenase-like, N-terminal domain"/>
    <property type="match status" value="1"/>
</dbReference>
<evidence type="ECO:0000256" key="2">
    <source>
        <dbReference type="ARBA" id="ARBA00012962"/>
    </source>
</evidence>
<dbReference type="InterPro" id="IPR036291">
    <property type="entry name" value="NAD(P)-bd_dom_sf"/>
</dbReference>
<feature type="binding site" evidence="8">
    <location>
        <position position="92"/>
    </location>
    <ligand>
        <name>shikimate</name>
        <dbReference type="ChEBI" id="CHEBI:36208"/>
    </ligand>
</feature>
<dbReference type="EMBL" id="JAPFCC010000001">
    <property type="protein sequence ID" value="MCW7555346.1"/>
    <property type="molecule type" value="Genomic_DNA"/>
</dbReference>
<feature type="binding site" evidence="8">
    <location>
        <begin position="133"/>
        <end position="137"/>
    </location>
    <ligand>
        <name>NADP(+)</name>
        <dbReference type="ChEBI" id="CHEBI:58349"/>
    </ligand>
</feature>
<dbReference type="NCBIfam" id="NF001310">
    <property type="entry name" value="PRK00258.1-2"/>
    <property type="match status" value="1"/>
</dbReference>
<evidence type="ECO:0000313" key="13">
    <source>
        <dbReference type="Proteomes" id="UP001209854"/>
    </source>
</evidence>
<dbReference type="NCBIfam" id="TIGR00507">
    <property type="entry name" value="aroE"/>
    <property type="match status" value="1"/>
</dbReference>
<feature type="active site" description="Proton acceptor" evidence="8">
    <location>
        <position position="71"/>
    </location>
</feature>
<evidence type="ECO:0000259" key="9">
    <source>
        <dbReference type="Pfam" id="PF01488"/>
    </source>
</evidence>
<comment type="pathway">
    <text evidence="1 8">Metabolic intermediate biosynthesis; chorismate biosynthesis; chorismate from D-erythrose 4-phosphate and phosphoenolpyruvate: step 4/7.</text>
</comment>
<gene>
    <name evidence="8 12" type="primary">aroE</name>
    <name evidence="12" type="ORF">NX722_22485</name>
</gene>
<feature type="binding site" evidence="8">
    <location>
        <position position="221"/>
    </location>
    <ligand>
        <name>shikimate</name>
        <dbReference type="ChEBI" id="CHEBI:36208"/>
    </ligand>
</feature>
<feature type="binding site" evidence="8">
    <location>
        <position position="243"/>
    </location>
    <ligand>
        <name>NADP(+)</name>
        <dbReference type="ChEBI" id="CHEBI:58349"/>
    </ligand>
</feature>
<evidence type="ECO:0000256" key="7">
    <source>
        <dbReference type="ARBA" id="ARBA00049442"/>
    </source>
</evidence>
<comment type="similarity">
    <text evidence="8">Belongs to the shikimate dehydrogenase family.</text>
</comment>
<dbReference type="Pfam" id="PF18317">
    <property type="entry name" value="SDH_C"/>
    <property type="match status" value="1"/>
</dbReference>
<keyword evidence="4 8" id="KW-0521">NADP</keyword>
<dbReference type="CDD" id="cd01065">
    <property type="entry name" value="NAD_bind_Shikimate_DH"/>
    <property type="match status" value="1"/>
</dbReference>
<dbReference type="HAMAP" id="MF_00222">
    <property type="entry name" value="Shikimate_DH_AroE"/>
    <property type="match status" value="1"/>
</dbReference>
<sequence>MAGPVDLYAVMGNPVAHSKSPWIHTLFASQTGQRLRYNARLVPVDGFDEALNHFFKEERGGHGLSITVPFKEQAWEHAQHRTPRAEKAGAVNTLWISNDGVLNGDNTDGLGLVRDLTVNHQVDLKNARLLILGAGGAVRGVLEPILEQKPAELVIANRTVSKAEALAELFPGQPVSAGGFADLSEPFDLIINGTSASLQGDLPPLPAEIVNEQTVCYDMMYAREITVFNQWGLAQSARQAIDGLGMLVEQAAEQFQIWRGVRPDTAAVLQQLREDMAVSKETV</sequence>
<dbReference type="PANTHER" id="PTHR21089">
    <property type="entry name" value="SHIKIMATE DEHYDROGENASE"/>
    <property type="match status" value="1"/>
</dbReference>
<feature type="binding site" evidence="8">
    <location>
        <position position="219"/>
    </location>
    <ligand>
        <name>NADP(+)</name>
        <dbReference type="ChEBI" id="CHEBI:58349"/>
    </ligand>
</feature>
<keyword evidence="5 8" id="KW-0560">Oxidoreductase</keyword>
<evidence type="ECO:0000256" key="6">
    <source>
        <dbReference type="ARBA" id="ARBA00023141"/>
    </source>
</evidence>
<dbReference type="InterPro" id="IPR046346">
    <property type="entry name" value="Aminoacid_DH-like_N_sf"/>
</dbReference>
<keyword evidence="13" id="KW-1185">Reference proteome</keyword>
<dbReference type="SUPFAM" id="SSF51735">
    <property type="entry name" value="NAD(P)-binding Rossmann-fold domains"/>
    <property type="match status" value="1"/>
</dbReference>
<keyword evidence="6 8" id="KW-0057">Aromatic amino acid biosynthesis</keyword>